<dbReference type="PANTHER" id="PTHR36113:SF6">
    <property type="entry name" value="FOSFOMYCIN RESISTANCE PROTEIN FOSX"/>
    <property type="match status" value="1"/>
</dbReference>
<gene>
    <name evidence="3" type="ORF">GIY11_12015</name>
</gene>
<protein>
    <recommendedName>
        <fullName evidence="2">VOC domain-containing protein</fullName>
    </recommendedName>
</protein>
<dbReference type="PROSITE" id="PS51819">
    <property type="entry name" value="VOC"/>
    <property type="match status" value="1"/>
</dbReference>
<dbReference type="InterPro" id="IPR029068">
    <property type="entry name" value="Glyas_Bleomycin-R_OHBP_Dase"/>
</dbReference>
<proteinExistence type="predicted"/>
<accession>A0A844BYL3</accession>
<dbReference type="Pfam" id="PF00903">
    <property type="entry name" value="Glyoxalase"/>
    <property type="match status" value="1"/>
</dbReference>
<organism evidence="3 4">
    <name type="scientific">Fundicoccus ignavus</name>
    <dbReference type="NCBI Taxonomy" id="2664442"/>
    <lineage>
        <taxon>Bacteria</taxon>
        <taxon>Bacillati</taxon>
        <taxon>Bacillota</taxon>
        <taxon>Bacilli</taxon>
        <taxon>Lactobacillales</taxon>
        <taxon>Aerococcaceae</taxon>
        <taxon>Fundicoccus</taxon>
    </lineage>
</organism>
<dbReference type="GO" id="GO:0046872">
    <property type="term" value="F:metal ion binding"/>
    <property type="evidence" value="ECO:0007669"/>
    <property type="project" value="UniProtKB-KW"/>
</dbReference>
<evidence type="ECO:0000313" key="4">
    <source>
        <dbReference type="Proteomes" id="UP000469870"/>
    </source>
</evidence>
<name>A0A844BYL3_9LACT</name>
<dbReference type="Gene3D" id="3.10.180.10">
    <property type="entry name" value="2,3-Dihydroxybiphenyl 1,2-Dioxygenase, domain 1"/>
    <property type="match status" value="1"/>
</dbReference>
<dbReference type="InterPro" id="IPR004360">
    <property type="entry name" value="Glyas_Fos-R_dOase_dom"/>
</dbReference>
<dbReference type="Proteomes" id="UP000469870">
    <property type="component" value="Unassembled WGS sequence"/>
</dbReference>
<reference evidence="3 4" key="1">
    <citation type="submission" date="2019-11" db="EMBL/GenBank/DDBJ databases">
        <title>Characterisation of Fundicoccus ignavus gen. nov. sp. nov., a novel genus of the family Aerococcaceae isolated from bulk tank milk.</title>
        <authorList>
            <person name="Siebert A."/>
            <person name="Huptas C."/>
            <person name="Wenning M."/>
            <person name="Scherer S."/>
            <person name="Doll E.V."/>
        </authorList>
    </citation>
    <scope>NUCLEOTIDE SEQUENCE [LARGE SCALE GENOMIC DNA]</scope>
    <source>
        <strain evidence="3 4">DSM 109653</strain>
    </source>
</reference>
<evidence type="ECO:0000256" key="1">
    <source>
        <dbReference type="ARBA" id="ARBA00022723"/>
    </source>
</evidence>
<dbReference type="InterPro" id="IPR037523">
    <property type="entry name" value="VOC_core"/>
</dbReference>
<dbReference type="InterPro" id="IPR051332">
    <property type="entry name" value="Fosfomycin_Res_Enzymes"/>
</dbReference>
<dbReference type="EMBL" id="WJQR01000019">
    <property type="protein sequence ID" value="MRI82729.1"/>
    <property type="molecule type" value="Genomic_DNA"/>
</dbReference>
<sequence>MVHHIEIYVSNLNASRKFYSFLLEALGYELYQKWEEGFSYKRQETYLVFVQAEAAYLEKGYHRKQVGLNHLAFAVENREQVDALKESLLKLGVTELYQERYPFAGGHDDYAFFCEDPDRIKLEITVK</sequence>
<comment type="caution">
    <text evidence="3">The sequence shown here is derived from an EMBL/GenBank/DDBJ whole genome shotgun (WGS) entry which is preliminary data.</text>
</comment>
<feature type="domain" description="VOC" evidence="2">
    <location>
        <begin position="1"/>
        <end position="127"/>
    </location>
</feature>
<dbReference type="AlphaFoldDB" id="A0A844BYL3"/>
<keyword evidence="1" id="KW-0479">Metal-binding</keyword>
<evidence type="ECO:0000259" key="2">
    <source>
        <dbReference type="PROSITE" id="PS51819"/>
    </source>
</evidence>
<dbReference type="PANTHER" id="PTHR36113">
    <property type="entry name" value="LYASE, PUTATIVE-RELATED-RELATED"/>
    <property type="match status" value="1"/>
</dbReference>
<dbReference type="SUPFAM" id="SSF54593">
    <property type="entry name" value="Glyoxalase/Bleomycin resistance protein/Dihydroxybiphenyl dioxygenase"/>
    <property type="match status" value="1"/>
</dbReference>
<dbReference type="RefSeq" id="WP_153862782.1">
    <property type="nucleotide sequence ID" value="NZ_WJQR01000019.1"/>
</dbReference>
<evidence type="ECO:0000313" key="3">
    <source>
        <dbReference type="EMBL" id="MRI82729.1"/>
    </source>
</evidence>